<feature type="transmembrane region" description="Helical" evidence="8">
    <location>
        <begin position="158"/>
        <end position="178"/>
    </location>
</feature>
<comment type="subcellular location">
    <subcellularLocation>
        <location evidence="1">Membrane</location>
        <topology evidence="1">Multi-pass membrane protein</topology>
    </subcellularLocation>
</comment>
<dbReference type="PANTHER" id="PTHR30576">
    <property type="entry name" value="COLANIC BIOSYNTHESIS UDP-GLUCOSE LIPID CARRIER TRANSFERASE"/>
    <property type="match status" value="1"/>
</dbReference>
<dbReference type="NCBIfam" id="TIGR03025">
    <property type="entry name" value="EPS_sugtrans"/>
    <property type="match status" value="1"/>
</dbReference>
<protein>
    <submittedName>
        <fullName evidence="10">Sugar transferase</fullName>
    </submittedName>
</protein>
<evidence type="ECO:0000256" key="4">
    <source>
        <dbReference type="ARBA" id="ARBA00022692"/>
    </source>
</evidence>
<dbReference type="EMBL" id="BAAARN010000002">
    <property type="protein sequence ID" value="GAA2737179.1"/>
    <property type="molecule type" value="Genomic_DNA"/>
</dbReference>
<feature type="transmembrane region" description="Helical" evidence="8">
    <location>
        <begin position="100"/>
        <end position="118"/>
    </location>
</feature>
<evidence type="ECO:0000259" key="9">
    <source>
        <dbReference type="Pfam" id="PF02397"/>
    </source>
</evidence>
<evidence type="ECO:0000313" key="10">
    <source>
        <dbReference type="EMBL" id="GAA2737179.1"/>
    </source>
</evidence>
<feature type="transmembrane region" description="Helical" evidence="8">
    <location>
        <begin position="130"/>
        <end position="152"/>
    </location>
</feature>
<dbReference type="GO" id="GO:0016740">
    <property type="term" value="F:transferase activity"/>
    <property type="evidence" value="ECO:0007669"/>
    <property type="project" value="UniProtKB-KW"/>
</dbReference>
<reference evidence="10 11" key="1">
    <citation type="journal article" date="2019" name="Int. J. Syst. Evol. Microbiol.">
        <title>The Global Catalogue of Microorganisms (GCM) 10K type strain sequencing project: providing services to taxonomists for standard genome sequencing and annotation.</title>
        <authorList>
            <consortium name="The Broad Institute Genomics Platform"/>
            <consortium name="The Broad Institute Genome Sequencing Center for Infectious Disease"/>
            <person name="Wu L."/>
            <person name="Ma J."/>
        </authorList>
    </citation>
    <scope>NUCLEOTIDE SEQUENCE [LARGE SCALE GENOMIC DNA]</scope>
    <source>
        <strain evidence="10 11">JCM 16378</strain>
    </source>
</reference>
<organism evidence="10 11">
    <name type="scientific">Pedococcus aerophilus</name>
    <dbReference type="NCBI Taxonomy" id="436356"/>
    <lineage>
        <taxon>Bacteria</taxon>
        <taxon>Bacillati</taxon>
        <taxon>Actinomycetota</taxon>
        <taxon>Actinomycetes</taxon>
        <taxon>Micrococcales</taxon>
        <taxon>Intrasporangiaceae</taxon>
        <taxon>Pedococcus</taxon>
    </lineage>
</organism>
<keyword evidence="4 8" id="KW-0812">Transmembrane</keyword>
<name>A0ABN3UQ85_9MICO</name>
<dbReference type="InterPro" id="IPR003362">
    <property type="entry name" value="Bact_transf"/>
</dbReference>
<feature type="transmembrane region" description="Helical" evidence="8">
    <location>
        <begin position="69"/>
        <end position="88"/>
    </location>
</feature>
<gene>
    <name evidence="10" type="ORF">GCM10009867_23370</name>
</gene>
<accession>A0ABN3UQ85</accession>
<evidence type="ECO:0000256" key="7">
    <source>
        <dbReference type="SAM" id="MobiDB-lite"/>
    </source>
</evidence>
<feature type="transmembrane region" description="Helical" evidence="8">
    <location>
        <begin position="335"/>
        <end position="358"/>
    </location>
</feature>
<dbReference type="Proteomes" id="UP001501326">
    <property type="component" value="Unassembled WGS sequence"/>
</dbReference>
<evidence type="ECO:0000313" key="11">
    <source>
        <dbReference type="Proteomes" id="UP001501326"/>
    </source>
</evidence>
<evidence type="ECO:0000256" key="5">
    <source>
        <dbReference type="ARBA" id="ARBA00022989"/>
    </source>
</evidence>
<dbReference type="InterPro" id="IPR017475">
    <property type="entry name" value="EPS_sugar_tfrase"/>
</dbReference>
<evidence type="ECO:0000256" key="3">
    <source>
        <dbReference type="ARBA" id="ARBA00022679"/>
    </source>
</evidence>
<evidence type="ECO:0000256" key="2">
    <source>
        <dbReference type="ARBA" id="ARBA00006464"/>
    </source>
</evidence>
<dbReference type="RefSeq" id="WP_344193549.1">
    <property type="nucleotide sequence ID" value="NZ_BAAARN010000002.1"/>
</dbReference>
<evidence type="ECO:0000256" key="1">
    <source>
        <dbReference type="ARBA" id="ARBA00004141"/>
    </source>
</evidence>
<comment type="caution">
    <text evidence="10">The sequence shown here is derived from an EMBL/GenBank/DDBJ whole genome shotgun (WGS) entry which is preliminary data.</text>
</comment>
<proteinExistence type="inferred from homology"/>
<dbReference type="Pfam" id="PF02397">
    <property type="entry name" value="Bac_transf"/>
    <property type="match status" value="1"/>
</dbReference>
<comment type="similarity">
    <text evidence="2">Belongs to the bacterial sugar transferase family.</text>
</comment>
<feature type="compositionally biased region" description="Polar residues" evidence="7">
    <location>
        <begin position="9"/>
        <end position="21"/>
    </location>
</feature>
<dbReference type="Gene3D" id="3.40.50.720">
    <property type="entry name" value="NAD(P)-binding Rossmann-like Domain"/>
    <property type="match status" value="1"/>
</dbReference>
<sequence>MTDLAGADSVSSMSEPTSVEAQSDDGLGRLRTPAEAIGTAGVVGTQDWSEVAPEHPAKQSWYLRYRRRAVAMDLGVAVLAGVFCTLVPLGDAPLLDRGLAALALPGAWYLALLLCHGYERRYLGITADEYRAVGRAVVALVVAVAVLSWLVHAEIARGLVLSAAPPLLFFGLLGRHLLRRGLLARREVGVDSQRTVVIGNVRTVAPLIRQLRRAPGEGMQVVGACVSGIHTEGDFSTEIEGVPVFGYPDEAMYAIDLLDAEVVAVSSDPELSGPSLRRLAWSLEEREVDLVIAPGLFEVAGPRLSIRPSAGMPLLHVERPAMSGARRLFKRTVDLVLAITLSLLAAPVLLAIAVAIRFDSPGGVIFRQTRVGARGETFQMLKFRTMCVDAEQRKAELVTAVDAGNTVLFKMKRDPRITSVGRILRRLSIDEVPQLINVIRGEMSLVGPRPPLPSEVAGYEADATRRLRVKPGLTGLWQVSGRSDLSWDESLRLDLWYVDNWSLLLDLQIIVRTAKAVLRGTGAY</sequence>
<keyword evidence="11" id="KW-1185">Reference proteome</keyword>
<keyword evidence="6 8" id="KW-0472">Membrane</keyword>
<evidence type="ECO:0000256" key="6">
    <source>
        <dbReference type="ARBA" id="ARBA00023136"/>
    </source>
</evidence>
<feature type="region of interest" description="Disordered" evidence="7">
    <location>
        <begin position="1"/>
        <end position="25"/>
    </location>
</feature>
<keyword evidence="3 10" id="KW-0808">Transferase</keyword>
<feature type="domain" description="Bacterial sugar transferase" evidence="9">
    <location>
        <begin position="330"/>
        <end position="518"/>
    </location>
</feature>
<dbReference type="PANTHER" id="PTHR30576:SF10">
    <property type="entry name" value="SLL5057 PROTEIN"/>
    <property type="match status" value="1"/>
</dbReference>
<keyword evidence="5 8" id="KW-1133">Transmembrane helix</keyword>
<evidence type="ECO:0000256" key="8">
    <source>
        <dbReference type="SAM" id="Phobius"/>
    </source>
</evidence>